<dbReference type="Proteomes" id="UP000825935">
    <property type="component" value="Chromosome 35"/>
</dbReference>
<evidence type="ECO:0000313" key="4">
    <source>
        <dbReference type="Proteomes" id="UP000825935"/>
    </source>
</evidence>
<dbReference type="Pfam" id="PF01535">
    <property type="entry name" value="PPR"/>
    <property type="match status" value="4"/>
</dbReference>
<dbReference type="GO" id="GO:0003723">
    <property type="term" value="F:RNA binding"/>
    <property type="evidence" value="ECO:0007669"/>
    <property type="project" value="InterPro"/>
</dbReference>
<evidence type="ECO:0000256" key="1">
    <source>
        <dbReference type="ARBA" id="ARBA00022737"/>
    </source>
</evidence>
<dbReference type="GO" id="GO:0009451">
    <property type="term" value="P:RNA modification"/>
    <property type="evidence" value="ECO:0007669"/>
    <property type="project" value="InterPro"/>
</dbReference>
<proteinExistence type="predicted"/>
<dbReference type="PANTHER" id="PTHR47926:SF382">
    <property type="entry name" value="PENTACOTRIPEPTIDE-REPEAT REGION OF PRORP DOMAIN-CONTAINING PROTEIN"/>
    <property type="match status" value="1"/>
</dbReference>
<feature type="repeat" description="PPR" evidence="2">
    <location>
        <begin position="276"/>
        <end position="310"/>
    </location>
</feature>
<feature type="repeat" description="PPR" evidence="2">
    <location>
        <begin position="174"/>
        <end position="208"/>
    </location>
</feature>
<feature type="repeat" description="PPR" evidence="2">
    <location>
        <begin position="972"/>
        <end position="1006"/>
    </location>
</feature>
<dbReference type="EMBL" id="CM035440">
    <property type="protein sequence ID" value="KAH7283144.1"/>
    <property type="molecule type" value="Genomic_DNA"/>
</dbReference>
<sequence length="1125" mass="124676">MLAQPSLEYFVHTISAYNKVGNCYITRILHSYVRKCGLELHTLLGNFLVIVLSDAGNLGDAHSLLDKLAYPRTSSWNALITAFIKADEPLNALFLYKNLQNIPRLKLSHQNFLLLLKACSKIKDIDFGLCIHGEVARLSMERDVFVGSTLVDMYTKCGALNKAQEVLDKLPERNVVTWNALIAGYAKYGYGEEALQCFDRMQHGGIQPDPVSFICALKACGAFGALEKGTELHSEIERKGFLLLDAAVGNTLVDMYFKCGSLSFAQEVFSKLPMRNVVTWTNLIVGLTEHGHLDEASKCFDQMQGEGISPDAVAVLCGLKASAIHLHDGSSDESDVESKEGHDVWNSTSWKLVHDTAITGALHTKLQLTSETHHSHNIDSPVGEYKDLTLEKLSNVEIEDSNADVAFSIVGDHFYQREVKDCSRDFDGCNNLFIGNTMMDMYTKKGLLRKARKAFDNLQKRDQVSWNILIAGYASHGHGGETLNLFEEMERDGFLPDVVTYVSILKACGAIGALKIGLRVHGDIIRKGLLEADLVIGSALLDMYAKLGCLAMARNVFDMLPIQNVVAFTALMTGYTRHGFGEDAIKLFDQMADKGIFPDATTVVSLLKACINIGATDKIEEIHAEMERKGFLESDMTLANALIDTYSKCGSLLKAQSLFDVLPFRDVVSWNSLIAGYAGHGLGEEALKWLQKMQLEGLTPDAVTYATALKAHGMIGDMNKTEEVLAAIENEGVLKGDIYVGSIFVNLYAKCGLLAEAWEVLNTSSVQDSSLWNALMSECVLIGCNDYALNLYKRMYLQAILPSSVTFVCSLRACGNTGAVKDGQQLHARILQVADMGRDLTVWNTMIKMYANFGWLSVAELVLKRLPNRDVVSWTNLISGYIEHNDSGEAFRCLEHMQIEGVSPDAVTVACCLKTCCDTLALFNGQELHCEIVRQGSFIGDLVVGNTLVYMYGICGHLTLAIEVFEGLPDHDVISWNGFLSVYAQQRYTNNAFSIFERMKACGIGPDDSTFLILLNLCSQSCLFHQSQTYFEAISKQLSMPPTYRHYACMIDCLCHCGSLTKALNMIEKVGVHYCPPVWRSVLNACRFWGTTDIAEETFNRTWLLDNRDPSMYVLLCQIKQENQI</sequence>
<feature type="repeat" description="PPR" evidence="2">
    <location>
        <begin position="599"/>
        <end position="633"/>
    </location>
</feature>
<accession>A0A8T2QHQ2</accession>
<dbReference type="Gene3D" id="1.25.40.10">
    <property type="entry name" value="Tetratricopeptide repeat domain"/>
    <property type="match status" value="8"/>
</dbReference>
<keyword evidence="1" id="KW-0677">Repeat</keyword>
<dbReference type="FunFam" id="1.25.40.10:FF:000158">
    <property type="entry name" value="pentatricopeptide repeat-containing protein At2g33680"/>
    <property type="match status" value="1"/>
</dbReference>
<evidence type="ECO:0008006" key="5">
    <source>
        <dbReference type="Google" id="ProtNLM"/>
    </source>
</evidence>
<gene>
    <name evidence="3" type="ORF">KP509_35G063700</name>
</gene>
<dbReference type="GO" id="GO:0048731">
    <property type="term" value="P:system development"/>
    <property type="evidence" value="ECO:0007669"/>
    <property type="project" value="UniProtKB-ARBA"/>
</dbReference>
<dbReference type="FunFam" id="1.25.40.10:FF:000031">
    <property type="entry name" value="Pentatricopeptide repeat-containing protein mitochondrial"/>
    <property type="match status" value="1"/>
</dbReference>
<dbReference type="FunFam" id="1.25.40.10:FF:000344">
    <property type="entry name" value="Pentatricopeptide repeat-containing protein"/>
    <property type="match status" value="1"/>
</dbReference>
<dbReference type="InterPro" id="IPR011990">
    <property type="entry name" value="TPR-like_helical_dom_sf"/>
</dbReference>
<reference evidence="3" key="1">
    <citation type="submission" date="2021-08" db="EMBL/GenBank/DDBJ databases">
        <title>WGS assembly of Ceratopteris richardii.</title>
        <authorList>
            <person name="Marchant D.B."/>
            <person name="Chen G."/>
            <person name="Jenkins J."/>
            <person name="Shu S."/>
            <person name="Leebens-Mack J."/>
            <person name="Grimwood J."/>
            <person name="Schmutz J."/>
            <person name="Soltis P."/>
            <person name="Soltis D."/>
            <person name="Chen Z.-H."/>
        </authorList>
    </citation>
    <scope>NUCLEOTIDE SEQUENCE</scope>
    <source>
        <strain evidence="3">Whitten #5841</strain>
        <tissue evidence="3">Leaf</tissue>
    </source>
</reference>
<feature type="repeat" description="PPR" evidence="2">
    <location>
        <begin position="462"/>
        <end position="496"/>
    </location>
</feature>
<dbReference type="NCBIfam" id="TIGR00756">
    <property type="entry name" value="PPR"/>
    <property type="match status" value="7"/>
</dbReference>
<dbReference type="InterPro" id="IPR002885">
    <property type="entry name" value="PPR_rpt"/>
</dbReference>
<dbReference type="PANTHER" id="PTHR47926">
    <property type="entry name" value="PENTATRICOPEPTIDE REPEAT-CONTAINING PROTEIN"/>
    <property type="match status" value="1"/>
</dbReference>
<organism evidence="3 4">
    <name type="scientific">Ceratopteris richardii</name>
    <name type="common">Triangle waterfern</name>
    <dbReference type="NCBI Taxonomy" id="49495"/>
    <lineage>
        <taxon>Eukaryota</taxon>
        <taxon>Viridiplantae</taxon>
        <taxon>Streptophyta</taxon>
        <taxon>Embryophyta</taxon>
        <taxon>Tracheophyta</taxon>
        <taxon>Polypodiopsida</taxon>
        <taxon>Polypodiidae</taxon>
        <taxon>Polypodiales</taxon>
        <taxon>Pteridineae</taxon>
        <taxon>Pteridaceae</taxon>
        <taxon>Parkerioideae</taxon>
        <taxon>Ceratopteris</taxon>
    </lineage>
</organism>
<dbReference type="PROSITE" id="PS51375">
    <property type="entry name" value="PPR"/>
    <property type="match status" value="8"/>
</dbReference>
<evidence type="ECO:0000313" key="3">
    <source>
        <dbReference type="EMBL" id="KAH7283144.1"/>
    </source>
</evidence>
<name>A0A8T2QHQ2_CERRI</name>
<feature type="repeat" description="PPR" evidence="2">
    <location>
        <begin position="870"/>
        <end position="904"/>
    </location>
</feature>
<evidence type="ECO:0000256" key="2">
    <source>
        <dbReference type="PROSITE-ProRule" id="PRU00708"/>
    </source>
</evidence>
<comment type="caution">
    <text evidence="3">The sequence shown here is derived from an EMBL/GenBank/DDBJ whole genome shotgun (WGS) entry which is preliminary data.</text>
</comment>
<feature type="repeat" description="PPR" evidence="2">
    <location>
        <begin position="666"/>
        <end position="700"/>
    </location>
</feature>
<dbReference type="OrthoDB" id="185373at2759"/>
<feature type="repeat" description="PPR" evidence="2">
    <location>
        <begin position="564"/>
        <end position="598"/>
    </location>
</feature>
<dbReference type="FunFam" id="1.25.40.10:FF:000285">
    <property type="entry name" value="Pentatricopeptide repeat-containing protein, chloroplastic"/>
    <property type="match status" value="1"/>
</dbReference>
<keyword evidence="4" id="KW-1185">Reference proteome</keyword>
<dbReference type="AlphaFoldDB" id="A0A8T2QHQ2"/>
<dbReference type="Pfam" id="PF13041">
    <property type="entry name" value="PPR_2"/>
    <property type="match status" value="7"/>
</dbReference>
<protein>
    <recommendedName>
        <fullName evidence="5">Pentatricopeptide repeat-containing protein</fullName>
    </recommendedName>
</protein>
<dbReference type="InterPro" id="IPR046960">
    <property type="entry name" value="PPR_At4g14850-like_plant"/>
</dbReference>